<dbReference type="PANTHER" id="PTHR46560:SF11">
    <property type="entry name" value="GH09980P"/>
    <property type="match status" value="1"/>
</dbReference>
<feature type="signal peptide" evidence="3">
    <location>
        <begin position="1"/>
        <end position="35"/>
    </location>
</feature>
<dbReference type="Proteomes" id="UP000268350">
    <property type="component" value="Unassembled WGS sequence"/>
</dbReference>
<feature type="transmembrane region" description="Helical" evidence="2">
    <location>
        <begin position="227"/>
        <end position="251"/>
    </location>
</feature>
<organism evidence="4 5">
    <name type="scientific">Drosophila guanche</name>
    <name type="common">Fruit fly</name>
    <dbReference type="NCBI Taxonomy" id="7266"/>
    <lineage>
        <taxon>Eukaryota</taxon>
        <taxon>Metazoa</taxon>
        <taxon>Ecdysozoa</taxon>
        <taxon>Arthropoda</taxon>
        <taxon>Hexapoda</taxon>
        <taxon>Insecta</taxon>
        <taxon>Pterygota</taxon>
        <taxon>Neoptera</taxon>
        <taxon>Endopterygota</taxon>
        <taxon>Diptera</taxon>
        <taxon>Brachycera</taxon>
        <taxon>Muscomorpha</taxon>
        <taxon>Ephydroidea</taxon>
        <taxon>Drosophilidae</taxon>
        <taxon>Drosophila</taxon>
        <taxon>Sophophora</taxon>
    </lineage>
</organism>
<evidence type="ECO:0000313" key="4">
    <source>
        <dbReference type="EMBL" id="SPP88747.1"/>
    </source>
</evidence>
<keyword evidence="2" id="KW-1133">Transmembrane helix</keyword>
<evidence type="ECO:0000256" key="3">
    <source>
        <dbReference type="SAM" id="SignalP"/>
    </source>
</evidence>
<feature type="region of interest" description="Disordered" evidence="1">
    <location>
        <begin position="591"/>
        <end position="615"/>
    </location>
</feature>
<accession>A0A3B0K3D2</accession>
<feature type="region of interest" description="Disordered" evidence="1">
    <location>
        <begin position="947"/>
        <end position="1008"/>
    </location>
</feature>
<evidence type="ECO:0000313" key="5">
    <source>
        <dbReference type="Proteomes" id="UP000268350"/>
    </source>
</evidence>
<evidence type="ECO:0000256" key="2">
    <source>
        <dbReference type="SAM" id="Phobius"/>
    </source>
</evidence>
<keyword evidence="3" id="KW-0732">Signal</keyword>
<dbReference type="AlphaFoldDB" id="A0A3B0K3D2"/>
<feature type="compositionally biased region" description="Pro residues" evidence="1">
    <location>
        <begin position="600"/>
        <end position="613"/>
    </location>
</feature>
<feature type="compositionally biased region" description="Basic and acidic residues" evidence="1">
    <location>
        <begin position="986"/>
        <end position="1001"/>
    </location>
</feature>
<feature type="region of interest" description="Disordered" evidence="1">
    <location>
        <begin position="789"/>
        <end position="873"/>
    </location>
</feature>
<keyword evidence="5" id="KW-1185">Reference proteome</keyword>
<dbReference type="PANTHER" id="PTHR46560">
    <property type="entry name" value="CYPHER, ISOFORM B"/>
    <property type="match status" value="1"/>
</dbReference>
<gene>
    <name evidence="4" type="ORF">DGUA_6G019022</name>
</gene>
<evidence type="ECO:0008006" key="6">
    <source>
        <dbReference type="Google" id="ProtNLM"/>
    </source>
</evidence>
<evidence type="ECO:0000256" key="1">
    <source>
        <dbReference type="SAM" id="MobiDB-lite"/>
    </source>
</evidence>
<dbReference type="OrthoDB" id="10070678at2759"/>
<sequence>MNSDLGPLWASSSSSNRCCLMAALLLLICSGQAAAQSNYVQHGDSGNYTTNGLPEEATLDGKVTKLDDISPLIFLNRTKAALNCAAGSMQVDLKFNDPFHGIIQADYDRSSACRVSGKGALSYRLELPLKGCGTIQVSLIPPSPLHKGGMFPNEGVFCRPQNPTRVFTNNIIVRFHANLEMDGDEIITIVCRYPPPVPSLPPALPAPILNPIATSSVLQPPLKSIQILMIICAIMFLTLLLLGLAVSYYCLRSRPIPVVRRLPMSMGSGSEITKLSGSSVGNISVFEGVKIPRAHAALQAVYSSSGSEGALIPSDYPSESHSEIEEIDTRSLPFSSAGSFENRAFVQETSSIYSDHYAPAQEMPVANAVVTTAAITTRHAIPLQEGSPKFDVQVRVKKSPPPVPSPVTSDTESVATLRPDRNNLSTIMEAYEDRESIMTMDSLPPQVETMQSQFTYVPELHPAPQQPPPAEPKFSVYTRTHHEVVDGRPETWSDYTDGTRAPSEITDLSSEAPDRTVDSMHYYEDEYVPIEPLPHSMAVAAVPVPPKPQPQAQPQPQPLPHVTSHTVDDVYLRTVTEKKTIEDIESHKRRVTEYKSKPKAPLPPVAPPAPPVDPKFDVKVRNYPSEREQQLWENFSDISSASGLTLTPKMERSELSLPPAEPPSQIHDNKLKLTSPELVGNMKPIEVPPQDMDVPNWDVLIRILEEPEMSEMSAGGDDTSSVHNNNYNISYDDRAKWKEIITTQSTLRSMLTEAVVREDFERIRQDTRYERMFEPQTWDVIIRILAPPSDDDTDVEMRLPRRGGKKAPPQPWDTRSRRSSLPTLYEYDSDGGSSVRTIRNDPGLPLQAHSGQPVGPFNMQRSRRSSRTSYQTDHNDFRSMSEVTVDFGRPQADQLDNVSDASSYYRMQYYDDEDRRSFHRSLSHPSLARSASEFTEHWTAPDDLEIEISSPEGTPHARRARQPLAIASARAAGEQRVVAQTQSQREYVETHRSVYHAEKELPMPPRKW</sequence>
<dbReference type="STRING" id="7266.A0A3B0K3D2"/>
<dbReference type="EMBL" id="OUUW01000015">
    <property type="protein sequence ID" value="SPP88747.1"/>
    <property type="molecule type" value="Genomic_DNA"/>
</dbReference>
<keyword evidence="2" id="KW-0472">Membrane</keyword>
<name>A0A3B0K3D2_DROGU</name>
<protein>
    <recommendedName>
        <fullName evidence="6">ZP domain-containing protein</fullName>
    </recommendedName>
</protein>
<proteinExistence type="predicted"/>
<dbReference type="OMA" id="RNYPSDR"/>
<reference evidence="5" key="1">
    <citation type="submission" date="2018-01" db="EMBL/GenBank/DDBJ databases">
        <authorList>
            <person name="Alioto T."/>
            <person name="Alioto T."/>
        </authorList>
    </citation>
    <scope>NUCLEOTIDE SEQUENCE [LARGE SCALE GENOMIC DNA]</scope>
</reference>
<feature type="chain" id="PRO_5017325311" description="ZP domain-containing protein" evidence="3">
    <location>
        <begin position="36"/>
        <end position="1008"/>
    </location>
</feature>
<keyword evidence="2" id="KW-0812">Transmembrane</keyword>